<accession>A0A7J0GVT9</accession>
<evidence type="ECO:0000313" key="3">
    <source>
        <dbReference type="Proteomes" id="UP000585474"/>
    </source>
</evidence>
<reference evidence="2 3" key="1">
    <citation type="submission" date="2019-07" db="EMBL/GenBank/DDBJ databases">
        <title>De Novo Assembly of kiwifruit Actinidia rufa.</title>
        <authorList>
            <person name="Sugita-Konishi S."/>
            <person name="Sato K."/>
            <person name="Mori E."/>
            <person name="Abe Y."/>
            <person name="Kisaki G."/>
            <person name="Hamano K."/>
            <person name="Suezawa K."/>
            <person name="Otani M."/>
            <person name="Fukuda T."/>
            <person name="Manabe T."/>
            <person name="Gomi K."/>
            <person name="Tabuchi M."/>
            <person name="Akimitsu K."/>
            <person name="Kataoka I."/>
        </authorList>
    </citation>
    <scope>NUCLEOTIDE SEQUENCE [LARGE SCALE GENOMIC DNA]</scope>
    <source>
        <strain evidence="3">cv. Fuchu</strain>
    </source>
</reference>
<feature type="compositionally biased region" description="Polar residues" evidence="1">
    <location>
        <begin position="1"/>
        <end position="11"/>
    </location>
</feature>
<gene>
    <name evidence="2" type="ORF">Acr_24g0010780</name>
</gene>
<feature type="region of interest" description="Disordered" evidence="1">
    <location>
        <begin position="1"/>
        <end position="71"/>
    </location>
</feature>
<keyword evidence="3" id="KW-1185">Reference proteome</keyword>
<protein>
    <submittedName>
        <fullName evidence="2">Uncharacterized protein</fullName>
    </submittedName>
</protein>
<dbReference type="AlphaFoldDB" id="A0A7J0GVT9"/>
<dbReference type="EMBL" id="BJWL01000024">
    <property type="protein sequence ID" value="GFZ14888.1"/>
    <property type="molecule type" value="Genomic_DNA"/>
</dbReference>
<organism evidence="2 3">
    <name type="scientific">Actinidia rufa</name>
    <dbReference type="NCBI Taxonomy" id="165716"/>
    <lineage>
        <taxon>Eukaryota</taxon>
        <taxon>Viridiplantae</taxon>
        <taxon>Streptophyta</taxon>
        <taxon>Embryophyta</taxon>
        <taxon>Tracheophyta</taxon>
        <taxon>Spermatophyta</taxon>
        <taxon>Magnoliopsida</taxon>
        <taxon>eudicotyledons</taxon>
        <taxon>Gunneridae</taxon>
        <taxon>Pentapetalae</taxon>
        <taxon>asterids</taxon>
        <taxon>Ericales</taxon>
        <taxon>Actinidiaceae</taxon>
        <taxon>Actinidia</taxon>
    </lineage>
</organism>
<dbReference type="Proteomes" id="UP000585474">
    <property type="component" value="Unassembled WGS sequence"/>
</dbReference>
<sequence>MSQATPLSAASSIACEQERVRSRAHDSGLAGGHVPAQDRRAEDVPRCASESREVDGGGVEDERGHCLVGAR</sequence>
<evidence type="ECO:0000256" key="1">
    <source>
        <dbReference type="SAM" id="MobiDB-lite"/>
    </source>
</evidence>
<evidence type="ECO:0000313" key="2">
    <source>
        <dbReference type="EMBL" id="GFZ14888.1"/>
    </source>
</evidence>
<comment type="caution">
    <text evidence="2">The sequence shown here is derived from an EMBL/GenBank/DDBJ whole genome shotgun (WGS) entry which is preliminary data.</text>
</comment>
<feature type="compositionally biased region" description="Basic and acidic residues" evidence="1">
    <location>
        <begin position="16"/>
        <end position="26"/>
    </location>
</feature>
<proteinExistence type="predicted"/>
<name>A0A7J0GVT9_9ERIC</name>
<feature type="compositionally biased region" description="Basic and acidic residues" evidence="1">
    <location>
        <begin position="36"/>
        <end position="65"/>
    </location>
</feature>